<accession>A0AAD7U568</accession>
<dbReference type="EMBL" id="JAPEVG010000009">
    <property type="protein sequence ID" value="KAJ8497071.1"/>
    <property type="molecule type" value="Genomic_DNA"/>
</dbReference>
<proteinExistence type="predicted"/>
<organism evidence="1 2">
    <name type="scientific">Trametes cubensis</name>
    <dbReference type="NCBI Taxonomy" id="1111947"/>
    <lineage>
        <taxon>Eukaryota</taxon>
        <taxon>Fungi</taxon>
        <taxon>Dikarya</taxon>
        <taxon>Basidiomycota</taxon>
        <taxon>Agaricomycotina</taxon>
        <taxon>Agaricomycetes</taxon>
        <taxon>Polyporales</taxon>
        <taxon>Polyporaceae</taxon>
        <taxon>Trametes</taxon>
    </lineage>
</organism>
<protein>
    <recommendedName>
        <fullName evidence="3">F-box domain-containing protein</fullName>
    </recommendedName>
</protein>
<reference evidence="1" key="1">
    <citation type="submission" date="2022-11" db="EMBL/GenBank/DDBJ databases">
        <title>Genome Sequence of Cubamyces cubensis.</title>
        <authorList>
            <person name="Buettner E."/>
        </authorList>
    </citation>
    <scope>NUCLEOTIDE SEQUENCE</scope>
    <source>
        <strain evidence="1">MPL-01</strain>
    </source>
</reference>
<dbReference type="PANTHER" id="PTHR42057:SF2">
    <property type="entry name" value="F-BOX DOMAIN PROTEIN (AFU_ORTHOLOGUE AFUA_4G00200)-RELATED"/>
    <property type="match status" value="1"/>
</dbReference>
<dbReference type="Proteomes" id="UP001215151">
    <property type="component" value="Unassembled WGS sequence"/>
</dbReference>
<gene>
    <name evidence="1" type="ORF">ONZ51_g729</name>
</gene>
<comment type="caution">
    <text evidence="1">The sequence shown here is derived from an EMBL/GenBank/DDBJ whole genome shotgun (WGS) entry which is preliminary data.</text>
</comment>
<evidence type="ECO:0000313" key="2">
    <source>
        <dbReference type="Proteomes" id="UP001215151"/>
    </source>
</evidence>
<name>A0AAD7U568_9APHY</name>
<keyword evidence="2" id="KW-1185">Reference proteome</keyword>
<sequence length="422" mass="47578">MNTCPVELLALIVERVPTDKGLRSLRAVDKTFCALATPLAFRRAYVTNSLPSAQGLRALMECHALAKTVETIVFRWSDMHGDMEDAPTKRATYIALVAVFAQLHRFPALVHVELNMFPGVPDPLVVGDTGHLERYPSESSFVESTLLKALLRGTNIPRLRSLTLANLMAFPFAHYESREFSDLLSSVEHLDISFHGEHSVRGPRGREMWTSLWHEVVPIHFLGPTQARLTSLTLMSDQPVGRVPRLDFSGLFFPVLQHLELGGITFDHHRRIEDFIVRHGKTLATLILDSCPMHMPDNSDDPLRSWRDVCDRFAESLEVLVDVQFHVREGWGLDNRKRIGEVRLFYCAGDTGYGGERGAGTRAHEPADRPAIDRLLEKVKERRVKKATRAQPALQLDTIPVPVVLDIPNRMSEGFVIPIHWV</sequence>
<evidence type="ECO:0008006" key="3">
    <source>
        <dbReference type="Google" id="ProtNLM"/>
    </source>
</evidence>
<dbReference type="AlphaFoldDB" id="A0AAD7U568"/>
<dbReference type="PANTHER" id="PTHR42057">
    <property type="entry name" value="F-BOX DOMAIN PROTEIN (AFU_ORTHOLOGUE AFUA_4G00200)"/>
    <property type="match status" value="1"/>
</dbReference>
<evidence type="ECO:0000313" key="1">
    <source>
        <dbReference type="EMBL" id="KAJ8497071.1"/>
    </source>
</evidence>